<reference evidence="3 4" key="1">
    <citation type="submission" date="2020-03" db="EMBL/GenBank/DDBJ databases">
        <title>Whole genome shotgun sequence of Phytohabitans rumicis NBRC 108638.</title>
        <authorList>
            <person name="Komaki H."/>
            <person name="Tamura T."/>
        </authorList>
    </citation>
    <scope>NUCLEOTIDE SEQUENCE [LARGE SCALE GENOMIC DNA]</scope>
    <source>
        <strain evidence="3 4">NBRC 108638</strain>
    </source>
</reference>
<dbReference type="Proteomes" id="UP000482960">
    <property type="component" value="Unassembled WGS sequence"/>
</dbReference>
<dbReference type="PROSITE" id="PS51898">
    <property type="entry name" value="TYR_RECOMBINASE"/>
    <property type="match status" value="1"/>
</dbReference>
<dbReference type="CDD" id="cd00397">
    <property type="entry name" value="DNA_BRE_C"/>
    <property type="match status" value="1"/>
</dbReference>
<name>A0A6V8LCI7_9ACTN</name>
<accession>A0A6V8LCI7</accession>
<organism evidence="3 4">
    <name type="scientific">Phytohabitans rumicis</name>
    <dbReference type="NCBI Taxonomy" id="1076125"/>
    <lineage>
        <taxon>Bacteria</taxon>
        <taxon>Bacillati</taxon>
        <taxon>Actinomycetota</taxon>
        <taxon>Actinomycetes</taxon>
        <taxon>Micromonosporales</taxon>
        <taxon>Micromonosporaceae</taxon>
    </lineage>
</organism>
<dbReference type="SUPFAM" id="SSF56349">
    <property type="entry name" value="DNA breaking-rejoining enzymes"/>
    <property type="match status" value="1"/>
</dbReference>
<evidence type="ECO:0000313" key="3">
    <source>
        <dbReference type="EMBL" id="GFJ92491.1"/>
    </source>
</evidence>
<dbReference type="GO" id="GO:0003677">
    <property type="term" value="F:DNA binding"/>
    <property type="evidence" value="ECO:0007669"/>
    <property type="project" value="InterPro"/>
</dbReference>
<dbReference type="PANTHER" id="PTHR30349">
    <property type="entry name" value="PHAGE INTEGRASE-RELATED"/>
    <property type="match status" value="1"/>
</dbReference>
<comment type="caution">
    <text evidence="3">The sequence shown here is derived from an EMBL/GenBank/DDBJ whole genome shotgun (WGS) entry which is preliminary data.</text>
</comment>
<gene>
    <name evidence="3" type="ORF">Prum_061330</name>
</gene>
<keyword evidence="1" id="KW-0233">DNA recombination</keyword>
<sequence length="279" mass="31734">MSAYIDAHVTHLRAAGRSTRTIIARQKLLKRVDVALPYGLVRAAPDEIEQWLATPGWGRWTLHTYYMHLFGFFTWATAGRRPMLSWNPMLDIPRPPVPKSMPDPVTDDQLARSLRAACPQQRLIIMLAAYAGLRASEIAQLDRQDFRILRIGDVPKRAMVVREGKGGKRDAVLPAHSKIWAMVKNLPDGPLIRSAAGGPVDGHWLAVRARRFFDRLKMPDVHLQRFRHWFVTAAHAVEEDVLVTQHLARHEDPRTTSGYALVTRQMFSTVERLPTFDID</sequence>
<dbReference type="InterPro" id="IPR011010">
    <property type="entry name" value="DNA_brk_join_enz"/>
</dbReference>
<dbReference type="GO" id="GO:0006310">
    <property type="term" value="P:DNA recombination"/>
    <property type="evidence" value="ECO:0007669"/>
    <property type="project" value="UniProtKB-KW"/>
</dbReference>
<evidence type="ECO:0000256" key="1">
    <source>
        <dbReference type="ARBA" id="ARBA00023172"/>
    </source>
</evidence>
<dbReference type="GO" id="GO:0015074">
    <property type="term" value="P:DNA integration"/>
    <property type="evidence" value="ECO:0007669"/>
    <property type="project" value="InterPro"/>
</dbReference>
<evidence type="ECO:0000313" key="4">
    <source>
        <dbReference type="Proteomes" id="UP000482960"/>
    </source>
</evidence>
<dbReference type="PANTHER" id="PTHR30349:SF64">
    <property type="entry name" value="PROPHAGE INTEGRASE INTD-RELATED"/>
    <property type="match status" value="1"/>
</dbReference>
<feature type="domain" description="Tyr recombinase" evidence="2">
    <location>
        <begin position="100"/>
        <end position="272"/>
    </location>
</feature>
<dbReference type="RefSeq" id="WP_173079357.1">
    <property type="nucleotide sequence ID" value="NZ_BAABJB010000013.1"/>
</dbReference>
<dbReference type="InterPro" id="IPR050090">
    <property type="entry name" value="Tyrosine_recombinase_XerCD"/>
</dbReference>
<reference evidence="3 4" key="2">
    <citation type="submission" date="2020-03" db="EMBL/GenBank/DDBJ databases">
        <authorList>
            <person name="Ichikawa N."/>
            <person name="Kimura A."/>
            <person name="Kitahashi Y."/>
            <person name="Uohara A."/>
        </authorList>
    </citation>
    <scope>NUCLEOTIDE SEQUENCE [LARGE SCALE GENOMIC DNA]</scope>
    <source>
        <strain evidence="3 4">NBRC 108638</strain>
    </source>
</reference>
<dbReference type="InterPro" id="IPR013762">
    <property type="entry name" value="Integrase-like_cat_sf"/>
</dbReference>
<keyword evidence="4" id="KW-1185">Reference proteome</keyword>
<dbReference type="AlphaFoldDB" id="A0A6V8LCI7"/>
<evidence type="ECO:0000259" key="2">
    <source>
        <dbReference type="PROSITE" id="PS51898"/>
    </source>
</evidence>
<dbReference type="Gene3D" id="1.10.443.10">
    <property type="entry name" value="Intergrase catalytic core"/>
    <property type="match status" value="1"/>
</dbReference>
<dbReference type="InterPro" id="IPR002104">
    <property type="entry name" value="Integrase_catalytic"/>
</dbReference>
<dbReference type="EMBL" id="BLPG01000001">
    <property type="protein sequence ID" value="GFJ92491.1"/>
    <property type="molecule type" value="Genomic_DNA"/>
</dbReference>
<proteinExistence type="predicted"/>
<protein>
    <recommendedName>
        <fullName evidence="2">Tyr recombinase domain-containing protein</fullName>
    </recommendedName>
</protein>